<feature type="compositionally biased region" description="Low complexity" evidence="1">
    <location>
        <begin position="35"/>
        <end position="56"/>
    </location>
</feature>
<keyword evidence="2" id="KW-0472">Membrane</keyword>
<dbReference type="EMBL" id="AP035881">
    <property type="protein sequence ID" value="BFP48203.1"/>
    <property type="molecule type" value="Genomic_DNA"/>
</dbReference>
<name>A0AB33K3D4_9ACTN</name>
<accession>A0AB33K3D4</accession>
<organism evidence="4">
    <name type="scientific">Kitasatospora sp. CMC57</name>
    <dbReference type="NCBI Taxonomy" id="3231513"/>
    <lineage>
        <taxon>Bacteria</taxon>
        <taxon>Bacillati</taxon>
        <taxon>Actinomycetota</taxon>
        <taxon>Actinomycetes</taxon>
        <taxon>Kitasatosporales</taxon>
        <taxon>Streptomycetaceae</taxon>
        <taxon>Kitasatospora</taxon>
    </lineage>
</organism>
<keyword evidence="2" id="KW-1133">Transmembrane helix</keyword>
<evidence type="ECO:0008006" key="5">
    <source>
        <dbReference type="Google" id="ProtNLM"/>
    </source>
</evidence>
<evidence type="ECO:0000256" key="3">
    <source>
        <dbReference type="SAM" id="SignalP"/>
    </source>
</evidence>
<evidence type="ECO:0000256" key="2">
    <source>
        <dbReference type="SAM" id="Phobius"/>
    </source>
</evidence>
<protein>
    <recommendedName>
        <fullName evidence="5">Gram-positive cocci surface proteins LPxTG domain-containing protein</fullName>
    </recommendedName>
</protein>
<evidence type="ECO:0000256" key="1">
    <source>
        <dbReference type="SAM" id="MobiDB-lite"/>
    </source>
</evidence>
<dbReference type="AlphaFoldDB" id="A0AB33K3D4"/>
<evidence type="ECO:0000313" key="4">
    <source>
        <dbReference type="EMBL" id="BFP48203.1"/>
    </source>
</evidence>
<feature type="chain" id="PRO_5044245517" description="Gram-positive cocci surface proteins LPxTG domain-containing protein" evidence="3">
    <location>
        <begin position="34"/>
        <end position="127"/>
    </location>
</feature>
<sequence>MAGTTTVRRAVRLALVSTGVAGALALSGPAAFADGTPSAAPTVAAPSAAVPTPGVSAPGGTGVKPSVAPTSSAGDSQVKVVPKGGAQTGEASQGDSTGTLVLGSGLAAVGAAGIGFAVVRRRAGARG</sequence>
<feature type="transmembrane region" description="Helical" evidence="2">
    <location>
        <begin position="100"/>
        <end position="119"/>
    </location>
</feature>
<gene>
    <name evidence="4" type="ORF">KCMC57_45710</name>
</gene>
<feature type="signal peptide" evidence="3">
    <location>
        <begin position="1"/>
        <end position="33"/>
    </location>
</feature>
<keyword evidence="2" id="KW-0812">Transmembrane</keyword>
<feature type="region of interest" description="Disordered" evidence="1">
    <location>
        <begin position="34"/>
        <end position="97"/>
    </location>
</feature>
<dbReference type="RefSeq" id="WP_407990452.1">
    <property type="nucleotide sequence ID" value="NZ_AP035881.2"/>
</dbReference>
<reference evidence="4" key="1">
    <citation type="submission" date="2024-07" db="EMBL/GenBank/DDBJ databases">
        <title>Complete genome sequences of cellulolytic bacteria, Kitasatospora sp. CMC57 and Streptomyces sp. CMC78, isolated from Japanese agricultural soil.</title>
        <authorList>
            <person name="Hashimoto T."/>
            <person name="Ito M."/>
            <person name="Iwamoto M."/>
            <person name="Fukahori D."/>
            <person name="Shoda T."/>
            <person name="Sakoda M."/>
            <person name="Morohoshi T."/>
            <person name="Mitsuboshi M."/>
            <person name="Nishizawa T."/>
        </authorList>
    </citation>
    <scope>NUCLEOTIDE SEQUENCE</scope>
    <source>
        <strain evidence="4">CMC57</strain>
    </source>
</reference>
<keyword evidence="3" id="KW-0732">Signal</keyword>
<proteinExistence type="predicted"/>